<proteinExistence type="inferred from homology"/>
<evidence type="ECO:0000256" key="5">
    <source>
        <dbReference type="ARBA" id="ARBA00024934"/>
    </source>
</evidence>
<dbReference type="InterPro" id="IPR001444">
    <property type="entry name" value="Flag_bb_rod_N"/>
</dbReference>
<dbReference type="InterPro" id="IPR019776">
    <property type="entry name" value="Flagellar_basal_body_rod_CS"/>
</dbReference>
<evidence type="ECO:0000256" key="2">
    <source>
        <dbReference type="ARBA" id="ARBA00009677"/>
    </source>
</evidence>
<dbReference type="PANTHER" id="PTHR30435">
    <property type="entry name" value="FLAGELLAR PROTEIN"/>
    <property type="match status" value="1"/>
</dbReference>
<sequence>MIGKIDQYLSFQENALKLRTKRQEVLASNIANADTPNFKARDFDFAKALDASRQKQQPAITPPGLSRTDGRHLSIPPVQPPQPELLYRNPHQPSIDGNTVEVDTEMAQFSDNAVRYQASLTFMQRRIEGLKLALQSQ</sequence>
<keyword evidence="10" id="KW-1185">Reference proteome</keyword>
<evidence type="ECO:0000256" key="7">
    <source>
        <dbReference type="SAM" id="MobiDB-lite"/>
    </source>
</evidence>
<accession>A0ABT7DXC7</accession>
<reference evidence="9" key="1">
    <citation type="submission" date="2023-03" db="EMBL/GenBank/DDBJ databases">
        <title>Chitinimonas shenzhenensis gen. nov., sp. nov., a novel member of family Burkholderiaceae isolated from activated sludge collected in Shen Zhen, China.</title>
        <authorList>
            <person name="Wang X."/>
        </authorList>
    </citation>
    <scope>NUCLEOTIDE SEQUENCE</scope>
    <source>
        <strain evidence="9">DQS-5</strain>
    </source>
</reference>
<dbReference type="Proteomes" id="UP001172778">
    <property type="component" value="Unassembled WGS sequence"/>
</dbReference>
<keyword evidence="4 6" id="KW-0975">Bacterial flagellum</keyword>
<comment type="similarity">
    <text evidence="2 6">Belongs to the flagella basal body rod proteins family.</text>
</comment>
<dbReference type="Pfam" id="PF00460">
    <property type="entry name" value="Flg_bb_rod"/>
    <property type="match status" value="1"/>
</dbReference>
<comment type="function">
    <text evidence="5 6">Structural component of flagellum, the bacterial motility apparatus. Part of the rod structure of flagellar basal body.</text>
</comment>
<evidence type="ECO:0000313" key="10">
    <source>
        <dbReference type="Proteomes" id="UP001172778"/>
    </source>
</evidence>
<evidence type="ECO:0000256" key="3">
    <source>
        <dbReference type="ARBA" id="ARBA00014376"/>
    </source>
</evidence>
<evidence type="ECO:0000256" key="1">
    <source>
        <dbReference type="ARBA" id="ARBA00004117"/>
    </source>
</evidence>
<evidence type="ECO:0000256" key="4">
    <source>
        <dbReference type="ARBA" id="ARBA00023143"/>
    </source>
</evidence>
<evidence type="ECO:0000259" key="8">
    <source>
        <dbReference type="Pfam" id="PF00460"/>
    </source>
</evidence>
<protein>
    <recommendedName>
        <fullName evidence="3 6">Flagellar basal body rod protein FlgB</fullName>
    </recommendedName>
</protein>
<evidence type="ECO:0000256" key="6">
    <source>
        <dbReference type="PIRNR" id="PIRNR002889"/>
    </source>
</evidence>
<organism evidence="9 10">
    <name type="scientific">Parachitinimonas caeni</name>
    <dbReference type="NCBI Taxonomy" id="3031301"/>
    <lineage>
        <taxon>Bacteria</taxon>
        <taxon>Pseudomonadati</taxon>
        <taxon>Pseudomonadota</taxon>
        <taxon>Betaproteobacteria</taxon>
        <taxon>Neisseriales</taxon>
        <taxon>Chitinibacteraceae</taxon>
        <taxon>Parachitinimonas</taxon>
    </lineage>
</organism>
<keyword evidence="9" id="KW-0966">Cell projection</keyword>
<dbReference type="PIRSF" id="PIRSF002889">
    <property type="entry name" value="Rod_FlgB"/>
    <property type="match status" value="1"/>
</dbReference>
<comment type="subunit">
    <text evidence="6">The basal body constitutes a major portion of the flagellar organelle and consists of a number of rings mounted on a central rod.</text>
</comment>
<comment type="subcellular location">
    <subcellularLocation>
        <location evidence="1 6">Bacterial flagellum basal body</location>
    </subcellularLocation>
</comment>
<evidence type="ECO:0000313" key="9">
    <source>
        <dbReference type="EMBL" id="MDK2123743.1"/>
    </source>
</evidence>
<feature type="domain" description="Flagellar basal body rod protein N-terminal" evidence="8">
    <location>
        <begin position="10"/>
        <end position="39"/>
    </location>
</feature>
<dbReference type="PANTHER" id="PTHR30435:SF12">
    <property type="entry name" value="FLAGELLAR BASAL BODY ROD PROTEIN FLGB"/>
    <property type="match status" value="1"/>
</dbReference>
<dbReference type="PROSITE" id="PS00588">
    <property type="entry name" value="FLAGELLA_BB_ROD"/>
    <property type="match status" value="1"/>
</dbReference>
<dbReference type="EMBL" id="JARRAF010000006">
    <property type="protein sequence ID" value="MDK2123743.1"/>
    <property type="molecule type" value="Genomic_DNA"/>
</dbReference>
<keyword evidence="9" id="KW-0969">Cilium</keyword>
<name>A0ABT7DXC7_9NEIS</name>
<dbReference type="NCBIfam" id="TIGR01396">
    <property type="entry name" value="FlgB"/>
    <property type="match status" value="1"/>
</dbReference>
<gene>
    <name evidence="9" type="primary">flgB</name>
    <name evidence="9" type="ORF">PZA18_06740</name>
</gene>
<keyword evidence="9" id="KW-0282">Flagellum</keyword>
<feature type="region of interest" description="Disordered" evidence="7">
    <location>
        <begin position="51"/>
        <end position="94"/>
    </location>
</feature>
<dbReference type="InterPro" id="IPR006300">
    <property type="entry name" value="FlgB"/>
</dbReference>
<comment type="caution">
    <text evidence="9">The sequence shown here is derived from an EMBL/GenBank/DDBJ whole genome shotgun (WGS) entry which is preliminary data.</text>
</comment>